<evidence type="ECO:0000313" key="2">
    <source>
        <dbReference type="EMBL" id="CAD7005156.1"/>
    </source>
</evidence>
<dbReference type="AlphaFoldDB" id="W8B8W7"/>
<gene>
    <name evidence="2" type="ORF">CCAP1982_LOCUS13517</name>
</gene>
<feature type="chain" id="PRO_5007737103" evidence="1">
    <location>
        <begin position="27"/>
        <end position="218"/>
    </location>
</feature>
<keyword evidence="1" id="KW-0732">Signal</keyword>
<protein>
    <submittedName>
        <fullName evidence="2">(Mediterranean fruit fly) hypothetical protein</fullName>
    </submittedName>
</protein>
<reference evidence="3" key="2">
    <citation type="journal article" date="2014" name="BMC Genomics">
        <title>A genomic perspective to assessing quality of mass-reared SIT flies used in Mediterranean fruit fly (Ceratitis capitata) eradication in California.</title>
        <authorList>
            <person name="Calla B."/>
            <person name="Hall B."/>
            <person name="Hou S."/>
            <person name="Geib S.M."/>
        </authorList>
    </citation>
    <scope>NUCLEOTIDE SEQUENCE</scope>
</reference>
<dbReference type="Proteomes" id="UP000606786">
    <property type="component" value="Unassembled WGS sequence"/>
</dbReference>
<reference evidence="2" key="3">
    <citation type="submission" date="2020-11" db="EMBL/GenBank/DDBJ databases">
        <authorList>
            <person name="Whitehead M."/>
        </authorList>
    </citation>
    <scope>NUCLEOTIDE SEQUENCE</scope>
    <source>
        <strain evidence="2">EGII</strain>
    </source>
</reference>
<evidence type="ECO:0000313" key="3">
    <source>
        <dbReference type="EMBL" id="JAB93488.1"/>
    </source>
</evidence>
<accession>W8B8W7</accession>
<organism evidence="3">
    <name type="scientific">Ceratitis capitata</name>
    <name type="common">Mediterranean fruit fly</name>
    <name type="synonym">Tephritis capitata</name>
    <dbReference type="NCBI Taxonomy" id="7213"/>
    <lineage>
        <taxon>Eukaryota</taxon>
        <taxon>Metazoa</taxon>
        <taxon>Ecdysozoa</taxon>
        <taxon>Arthropoda</taxon>
        <taxon>Hexapoda</taxon>
        <taxon>Insecta</taxon>
        <taxon>Pterygota</taxon>
        <taxon>Neoptera</taxon>
        <taxon>Endopterygota</taxon>
        <taxon>Diptera</taxon>
        <taxon>Brachycera</taxon>
        <taxon>Muscomorpha</taxon>
        <taxon>Tephritoidea</taxon>
        <taxon>Tephritidae</taxon>
        <taxon>Ceratitis</taxon>
        <taxon>Ceratitis</taxon>
    </lineage>
</organism>
<evidence type="ECO:0000256" key="1">
    <source>
        <dbReference type="SAM" id="SignalP"/>
    </source>
</evidence>
<reference evidence="3" key="1">
    <citation type="submission" date="2013-07" db="EMBL/GenBank/DDBJ databases">
        <authorList>
            <person name="Geib S."/>
        </authorList>
    </citation>
    <scope>NUCLEOTIDE SEQUENCE</scope>
</reference>
<dbReference type="EMBL" id="GAMC01013068">
    <property type="protein sequence ID" value="JAB93487.1"/>
    <property type="molecule type" value="mRNA"/>
</dbReference>
<dbReference type="EMBL" id="CAJHJT010000034">
    <property type="protein sequence ID" value="CAD7005156.1"/>
    <property type="molecule type" value="Genomic_DNA"/>
</dbReference>
<feature type="signal peptide" evidence="1">
    <location>
        <begin position="1"/>
        <end position="26"/>
    </location>
</feature>
<dbReference type="OrthoDB" id="6612236at2759"/>
<dbReference type="EMBL" id="GAMC01013067">
    <property type="protein sequence ID" value="JAB93488.1"/>
    <property type="molecule type" value="mRNA"/>
</dbReference>
<name>W8B8W7_CERCA</name>
<keyword evidence="4" id="KW-1185">Reference proteome</keyword>
<sequence>MQWSNNQKQLITFAVATLALVQMAQAQRPSFAGIRPPGLNQKDKYNVNNNVNNYNNNSNSNIDIVNRFGQGEEVAKLPHGATQKPPANYVPVVFPESNYLPLATPSAKPVNDFIANRFGGSGSDESVNKSVNSIESGGAALKPVSANGSAAAAGGVGNIANRLPIDAKDDRELVAILSRLPADQQPFWFVNAAAIEAQRNGSYPNFAGAVNSRGSFFG</sequence>
<dbReference type="KEGG" id="ccat:101451300"/>
<evidence type="ECO:0000313" key="4">
    <source>
        <dbReference type="Proteomes" id="UP000606786"/>
    </source>
</evidence>
<proteinExistence type="evidence at transcript level"/>